<keyword evidence="2 6" id="KW-0645">Protease</keyword>
<name>A0A814RPC5_9BILA</name>
<keyword evidence="4 6" id="KW-0378">Hydrolase</keyword>
<dbReference type="EMBL" id="CAJNOH010000854">
    <property type="protein sequence ID" value="CAF1136970.1"/>
    <property type="molecule type" value="Genomic_DNA"/>
</dbReference>
<comment type="caution">
    <text evidence="7">The sequence shown here is derived from an EMBL/GenBank/DDBJ whole genome shotgun (WGS) entry which is preliminary data.</text>
</comment>
<protein>
    <recommendedName>
        <fullName evidence="6">Mitochondrial inner membrane protease ATP23</fullName>
        <ecNumber evidence="6">3.4.24.-</ecNumber>
    </recommendedName>
</protein>
<dbReference type="EMBL" id="CAJNOT010001272">
    <property type="protein sequence ID" value="CAF1174484.1"/>
    <property type="molecule type" value="Genomic_DNA"/>
</dbReference>
<dbReference type="PANTHER" id="PTHR21711:SF0">
    <property type="entry name" value="MITOCHONDRIAL INNER MEMBRANE PROTEASE ATP23 HOMOLOG"/>
    <property type="match status" value="1"/>
</dbReference>
<evidence type="ECO:0000256" key="3">
    <source>
        <dbReference type="ARBA" id="ARBA00022723"/>
    </source>
</evidence>
<evidence type="ECO:0000256" key="5">
    <source>
        <dbReference type="ARBA" id="ARBA00023049"/>
    </source>
</evidence>
<dbReference type="GO" id="GO:0034982">
    <property type="term" value="P:mitochondrial protein processing"/>
    <property type="evidence" value="ECO:0007669"/>
    <property type="project" value="TreeGrafter"/>
</dbReference>
<dbReference type="EMBL" id="CAJNOO010003565">
    <property type="protein sequence ID" value="CAF1344082.1"/>
    <property type="molecule type" value="Genomic_DNA"/>
</dbReference>
<dbReference type="Proteomes" id="UP000663864">
    <property type="component" value="Unassembled WGS sequence"/>
</dbReference>
<dbReference type="Proteomes" id="UP000663836">
    <property type="component" value="Unassembled WGS sequence"/>
</dbReference>
<reference evidence="7" key="1">
    <citation type="submission" date="2021-02" db="EMBL/GenBank/DDBJ databases">
        <authorList>
            <person name="Nowell W R."/>
        </authorList>
    </citation>
    <scope>NUCLEOTIDE SEQUENCE</scope>
</reference>
<dbReference type="Pfam" id="PF09768">
    <property type="entry name" value="Peptidase_M76"/>
    <property type="match status" value="1"/>
</dbReference>
<evidence type="ECO:0000256" key="2">
    <source>
        <dbReference type="ARBA" id="ARBA00022670"/>
    </source>
</evidence>
<dbReference type="GO" id="GO:0004222">
    <property type="term" value="F:metalloendopeptidase activity"/>
    <property type="evidence" value="ECO:0007669"/>
    <property type="project" value="InterPro"/>
</dbReference>
<dbReference type="AlphaFoldDB" id="A0A814RPC5"/>
<dbReference type="GO" id="GO:0005739">
    <property type="term" value="C:mitochondrion"/>
    <property type="evidence" value="ECO:0007669"/>
    <property type="project" value="GOC"/>
</dbReference>
<evidence type="ECO:0000313" key="13">
    <source>
        <dbReference type="Proteomes" id="UP000663854"/>
    </source>
</evidence>
<proteinExistence type="inferred from homology"/>
<dbReference type="EMBL" id="CAJOAX010002960">
    <property type="protein sequence ID" value="CAF3828664.1"/>
    <property type="molecule type" value="Genomic_DNA"/>
</dbReference>
<gene>
    <name evidence="12" type="ORF">JBS370_LOCUS21780</name>
    <name evidence="10" type="ORF">JXQ802_LOCUS45299</name>
    <name evidence="11" type="ORF">OTI717_LOCUS19852</name>
    <name evidence="7" type="ORF">PYM288_LOCUS21509</name>
    <name evidence="9" type="ORF">RFH988_LOCUS31943</name>
    <name evidence="8" type="ORF">ZHD862_LOCUS21399</name>
</gene>
<evidence type="ECO:0000256" key="6">
    <source>
        <dbReference type="RuleBase" id="RU364057"/>
    </source>
</evidence>
<evidence type="ECO:0000313" key="11">
    <source>
        <dbReference type="EMBL" id="CAF3828664.1"/>
    </source>
</evidence>
<organism evidence="7 13">
    <name type="scientific">Rotaria sordida</name>
    <dbReference type="NCBI Taxonomy" id="392033"/>
    <lineage>
        <taxon>Eukaryota</taxon>
        <taxon>Metazoa</taxon>
        <taxon>Spiralia</taxon>
        <taxon>Gnathifera</taxon>
        <taxon>Rotifera</taxon>
        <taxon>Eurotatoria</taxon>
        <taxon>Bdelloidea</taxon>
        <taxon>Philodinida</taxon>
        <taxon>Philodinidae</taxon>
        <taxon>Rotaria</taxon>
    </lineage>
</organism>
<dbReference type="Proteomes" id="UP000663882">
    <property type="component" value="Unassembled WGS sequence"/>
</dbReference>
<evidence type="ECO:0000313" key="12">
    <source>
        <dbReference type="EMBL" id="CAF3918358.1"/>
    </source>
</evidence>
<dbReference type="GO" id="GO:0033615">
    <property type="term" value="P:mitochondrial proton-transporting ATP synthase complex assembly"/>
    <property type="evidence" value="ECO:0007669"/>
    <property type="project" value="TreeGrafter"/>
</dbReference>
<evidence type="ECO:0000313" key="8">
    <source>
        <dbReference type="EMBL" id="CAF1174484.1"/>
    </source>
</evidence>
<dbReference type="GO" id="GO:0046872">
    <property type="term" value="F:metal ion binding"/>
    <property type="evidence" value="ECO:0007669"/>
    <property type="project" value="UniProtKB-KW"/>
</dbReference>
<evidence type="ECO:0000313" key="9">
    <source>
        <dbReference type="EMBL" id="CAF1344082.1"/>
    </source>
</evidence>
<evidence type="ECO:0000313" key="7">
    <source>
        <dbReference type="EMBL" id="CAF1136970.1"/>
    </source>
</evidence>
<evidence type="ECO:0000313" key="10">
    <source>
        <dbReference type="EMBL" id="CAF1571985.1"/>
    </source>
</evidence>
<dbReference type="EC" id="3.4.24.-" evidence="6"/>
<sequence>MSDKTKLKIRNCYDQARQCIASCESIRRLLDVLSSHGCTFNFDRHLTCEINRENLRGGFNRSTCQIILYPENLHSFEEFCTIFEHELIHAYDYCRVNINFNNPYHLACTEIRAASLSNQCSLFNHISSSLKPFLLKNQHSICVKNRTRESMEICTNFSRKKLNEIINHVFLRCYNDTEPFDEIGRRRRRQ</sequence>
<keyword evidence="3 6" id="KW-0479">Metal-binding</keyword>
<dbReference type="Proteomes" id="UP000663823">
    <property type="component" value="Unassembled WGS sequence"/>
</dbReference>
<accession>A0A814RPC5</accession>
<keyword evidence="5 6" id="KW-0482">Metalloprotease</keyword>
<evidence type="ECO:0000256" key="4">
    <source>
        <dbReference type="ARBA" id="ARBA00022801"/>
    </source>
</evidence>
<evidence type="ECO:0000313" key="14">
    <source>
        <dbReference type="Proteomes" id="UP000663870"/>
    </source>
</evidence>
<comment type="similarity">
    <text evidence="1 6">Belongs to the peptidase M76 family.</text>
</comment>
<dbReference type="EMBL" id="CAJNOL010003715">
    <property type="protein sequence ID" value="CAF1571985.1"/>
    <property type="molecule type" value="Genomic_DNA"/>
</dbReference>
<dbReference type="EMBL" id="CAJOBD010002938">
    <property type="protein sequence ID" value="CAF3918358.1"/>
    <property type="molecule type" value="Genomic_DNA"/>
</dbReference>
<evidence type="ECO:0000256" key="1">
    <source>
        <dbReference type="ARBA" id="ARBA00009915"/>
    </source>
</evidence>
<dbReference type="InterPro" id="IPR019165">
    <property type="entry name" value="Peptidase_M76_ATP23"/>
</dbReference>
<dbReference type="Proteomes" id="UP000663854">
    <property type="component" value="Unassembled WGS sequence"/>
</dbReference>
<dbReference type="OrthoDB" id="285308at2759"/>
<dbReference type="Proteomes" id="UP000663870">
    <property type="component" value="Unassembled WGS sequence"/>
</dbReference>
<keyword evidence="14" id="KW-1185">Reference proteome</keyword>
<dbReference type="PANTHER" id="PTHR21711">
    <property type="entry name" value="MITOCHONDRIAL INNER MEMBRANE PROTEASE"/>
    <property type="match status" value="1"/>
</dbReference>